<proteinExistence type="predicted"/>
<name>X0SRA1_9ZZZZ</name>
<comment type="caution">
    <text evidence="1">The sequence shown here is derived from an EMBL/GenBank/DDBJ whole genome shotgun (WGS) entry which is preliminary data.</text>
</comment>
<evidence type="ECO:0000313" key="1">
    <source>
        <dbReference type="EMBL" id="GAF83594.1"/>
    </source>
</evidence>
<dbReference type="AlphaFoldDB" id="X0SRA1"/>
<organism evidence="1">
    <name type="scientific">marine sediment metagenome</name>
    <dbReference type="NCBI Taxonomy" id="412755"/>
    <lineage>
        <taxon>unclassified sequences</taxon>
        <taxon>metagenomes</taxon>
        <taxon>ecological metagenomes</taxon>
    </lineage>
</organism>
<dbReference type="EMBL" id="BARS01004804">
    <property type="protein sequence ID" value="GAF83594.1"/>
    <property type="molecule type" value="Genomic_DNA"/>
</dbReference>
<protein>
    <submittedName>
        <fullName evidence="1">Uncharacterized protein</fullName>
    </submittedName>
</protein>
<sequence>LVDAVADPGTIPIIDFSPIASGGLELEGHGAPFLMNEAIGLKVDFPAGGSFMDQETGVEGMVALIARVDGEVMEV</sequence>
<feature type="non-terminal residue" evidence="1">
    <location>
        <position position="1"/>
    </location>
</feature>
<gene>
    <name evidence="1" type="ORF">S01H1_09395</name>
</gene>
<reference evidence="1" key="1">
    <citation type="journal article" date="2014" name="Front. Microbiol.">
        <title>High frequency of phylogenetically diverse reductive dehalogenase-homologous genes in deep subseafloor sedimentary metagenomes.</title>
        <authorList>
            <person name="Kawai M."/>
            <person name="Futagami T."/>
            <person name="Toyoda A."/>
            <person name="Takaki Y."/>
            <person name="Nishi S."/>
            <person name="Hori S."/>
            <person name="Arai W."/>
            <person name="Tsubouchi T."/>
            <person name="Morono Y."/>
            <person name="Uchiyama I."/>
            <person name="Ito T."/>
            <person name="Fujiyama A."/>
            <person name="Inagaki F."/>
            <person name="Takami H."/>
        </authorList>
    </citation>
    <scope>NUCLEOTIDE SEQUENCE</scope>
    <source>
        <strain evidence="1">Expedition CK06-06</strain>
    </source>
</reference>
<accession>X0SRA1</accession>